<dbReference type="PANTHER" id="PTHR46733">
    <property type="entry name" value="26.5 KDA HEAT SHOCK PROTEIN, MITOCHONDRIAL"/>
    <property type="match status" value="1"/>
</dbReference>
<dbReference type="InterPro" id="IPR002068">
    <property type="entry name" value="A-crystallin/Hsp20_dom"/>
</dbReference>
<dbReference type="InterPro" id="IPR044587">
    <property type="entry name" value="HSP21-like"/>
</dbReference>
<evidence type="ECO:0000259" key="4">
    <source>
        <dbReference type="PROSITE" id="PS01031"/>
    </source>
</evidence>
<sequence length="124" mass="13946">MALPTDPASSWMQGLEFPSRIFGDAGSTDYELYEEDDEFVLAVEMPGFTREDIDLAWDDGVLNIAAEHVNEERGRKRTYHRRLRFPKDVDEDAITATYTNGVLEVTLPLEAEGDTHGQTIPIEG</sequence>
<evidence type="ECO:0000256" key="2">
    <source>
        <dbReference type="PROSITE-ProRule" id="PRU00285"/>
    </source>
</evidence>
<organism evidence="5 6">
    <name type="scientific">Halobellus rubicundus</name>
    <dbReference type="NCBI Taxonomy" id="2996466"/>
    <lineage>
        <taxon>Archaea</taxon>
        <taxon>Methanobacteriati</taxon>
        <taxon>Methanobacteriota</taxon>
        <taxon>Stenosarchaea group</taxon>
        <taxon>Halobacteria</taxon>
        <taxon>Halobacteriales</taxon>
        <taxon>Haloferacaceae</taxon>
        <taxon>Halobellus</taxon>
    </lineage>
</organism>
<proteinExistence type="inferred from homology"/>
<dbReference type="AlphaFoldDB" id="A0ABD5M8X4"/>
<protein>
    <submittedName>
        <fullName evidence="5">Hsp20/alpha crystallin family protein</fullName>
    </submittedName>
</protein>
<dbReference type="Gene3D" id="2.60.40.790">
    <property type="match status" value="1"/>
</dbReference>
<gene>
    <name evidence="5" type="ORF">OS889_01825</name>
</gene>
<dbReference type="PROSITE" id="PS01031">
    <property type="entry name" value="SHSP"/>
    <property type="match status" value="1"/>
</dbReference>
<evidence type="ECO:0000256" key="3">
    <source>
        <dbReference type="RuleBase" id="RU003616"/>
    </source>
</evidence>
<dbReference type="PANTHER" id="PTHR46733:SF4">
    <property type="entry name" value="HEAT SHOCK PROTEIN 21, CHLOROPLASTIC"/>
    <property type="match status" value="1"/>
</dbReference>
<evidence type="ECO:0000313" key="6">
    <source>
        <dbReference type="Proteomes" id="UP001570511"/>
    </source>
</evidence>
<dbReference type="CDD" id="cd06464">
    <property type="entry name" value="ACD_sHsps-like"/>
    <property type="match status" value="1"/>
</dbReference>
<evidence type="ECO:0000313" key="5">
    <source>
        <dbReference type="EMBL" id="MFA1609747.1"/>
    </source>
</evidence>
<dbReference type="Pfam" id="PF00011">
    <property type="entry name" value="HSP20"/>
    <property type="match status" value="1"/>
</dbReference>
<dbReference type="SUPFAM" id="SSF49764">
    <property type="entry name" value="HSP20-like chaperones"/>
    <property type="match status" value="1"/>
</dbReference>
<keyword evidence="1" id="KW-0346">Stress response</keyword>
<reference evidence="5 6" key="1">
    <citation type="submission" date="2024-08" db="EMBL/GenBank/DDBJ databases">
        <title>Halobellus sp. MBLA0158 whole genome sequence.</title>
        <authorList>
            <person name="Hwang C.Y."/>
            <person name="Cho E.-S."/>
            <person name="Seo M.-J."/>
        </authorList>
    </citation>
    <scope>NUCLEOTIDE SEQUENCE [LARGE SCALE GENOMIC DNA]</scope>
    <source>
        <strain evidence="5 6">MBLA0158</strain>
    </source>
</reference>
<dbReference type="Proteomes" id="UP001570511">
    <property type="component" value="Unassembled WGS sequence"/>
</dbReference>
<comment type="caution">
    <text evidence="5">The sequence shown here is derived from an EMBL/GenBank/DDBJ whole genome shotgun (WGS) entry which is preliminary data.</text>
</comment>
<name>A0ABD5M8X4_9EURY</name>
<dbReference type="RefSeq" id="WP_372386777.1">
    <property type="nucleotide sequence ID" value="NZ_JBGNYA010000001.1"/>
</dbReference>
<evidence type="ECO:0000256" key="1">
    <source>
        <dbReference type="ARBA" id="ARBA00023016"/>
    </source>
</evidence>
<dbReference type="EMBL" id="JBGNYA010000001">
    <property type="protein sequence ID" value="MFA1609747.1"/>
    <property type="molecule type" value="Genomic_DNA"/>
</dbReference>
<dbReference type="InterPro" id="IPR008978">
    <property type="entry name" value="HSP20-like_chaperone"/>
</dbReference>
<comment type="similarity">
    <text evidence="2 3">Belongs to the small heat shock protein (HSP20) family.</text>
</comment>
<keyword evidence="6" id="KW-1185">Reference proteome</keyword>
<accession>A0ABD5M8X4</accession>
<feature type="domain" description="SHSP" evidence="4">
    <location>
        <begin position="21"/>
        <end position="124"/>
    </location>
</feature>